<organism evidence="1">
    <name type="scientific">marine sediment metagenome</name>
    <dbReference type="NCBI Taxonomy" id="412755"/>
    <lineage>
        <taxon>unclassified sequences</taxon>
        <taxon>metagenomes</taxon>
        <taxon>ecological metagenomes</taxon>
    </lineage>
</organism>
<gene>
    <name evidence="1" type="ORF">S01H4_62003</name>
</gene>
<accession>X1F3Z1</accession>
<comment type="caution">
    <text evidence="1">The sequence shown here is derived from an EMBL/GenBank/DDBJ whole genome shotgun (WGS) entry which is preliminary data.</text>
</comment>
<feature type="non-terminal residue" evidence="1">
    <location>
        <position position="114"/>
    </location>
</feature>
<evidence type="ECO:0000313" key="1">
    <source>
        <dbReference type="EMBL" id="GAH15488.1"/>
    </source>
</evidence>
<reference evidence="1" key="1">
    <citation type="journal article" date="2014" name="Front. Microbiol.">
        <title>High frequency of phylogenetically diverse reductive dehalogenase-homologous genes in deep subseafloor sedimentary metagenomes.</title>
        <authorList>
            <person name="Kawai M."/>
            <person name="Futagami T."/>
            <person name="Toyoda A."/>
            <person name="Takaki Y."/>
            <person name="Nishi S."/>
            <person name="Hori S."/>
            <person name="Arai W."/>
            <person name="Tsubouchi T."/>
            <person name="Morono Y."/>
            <person name="Uchiyama I."/>
            <person name="Ito T."/>
            <person name="Fujiyama A."/>
            <person name="Inagaki F."/>
            <person name="Takami H."/>
        </authorList>
    </citation>
    <scope>NUCLEOTIDE SEQUENCE</scope>
    <source>
        <strain evidence="1">Expedition CK06-06</strain>
    </source>
</reference>
<proteinExistence type="predicted"/>
<name>X1F3Z1_9ZZZZ</name>
<sequence length="114" mass="13462">MAKDHELKSEYADRYQFADSGWRNFNNEARTDTEMYLNAQNSEKDEKNARMVGRYLYVINKLARQIDLLDGYEIRNRKILRYKPIGVEDDEVSRQHTALTTQQMNLMGGYDVMS</sequence>
<dbReference type="EMBL" id="BART01036893">
    <property type="protein sequence ID" value="GAH15488.1"/>
    <property type="molecule type" value="Genomic_DNA"/>
</dbReference>
<protein>
    <submittedName>
        <fullName evidence="1">Uncharacterized protein</fullName>
    </submittedName>
</protein>
<dbReference type="AlphaFoldDB" id="X1F3Z1"/>